<dbReference type="RefSeq" id="WP_012185943.1">
    <property type="nucleotide sequence ID" value="NC_009954.1"/>
</dbReference>
<name>A8MD68_CALMQ</name>
<feature type="transmembrane region" description="Helical" evidence="1">
    <location>
        <begin position="143"/>
        <end position="163"/>
    </location>
</feature>
<keyword evidence="1" id="KW-0472">Membrane</keyword>
<sequence length="168" mass="18069">MRLIAVLPLVLGIMLGLVTIAHAQQCLLTLNTTLGYVNVTTNAQSIDIHAWGVVGVTNHTTCSFHYIVFKYSLLGMSSLIYVHTLSNNSGSYVILNSGIGKHVLICLTLNPTVTKNNIIKLTSGGGSITAYCSIVDENSLTQYSLLLAVLIGIALVTVSYFTIRNLLK</sequence>
<proteinExistence type="predicted"/>
<evidence type="ECO:0000256" key="1">
    <source>
        <dbReference type="SAM" id="Phobius"/>
    </source>
</evidence>
<dbReference type="HOGENOM" id="CLU_1582831_0_0_2"/>
<dbReference type="KEGG" id="cma:Cmaq_0890"/>
<dbReference type="GeneID" id="5709658"/>
<gene>
    <name evidence="2" type="ordered locus">Cmaq_0890</name>
</gene>
<accession>A8MD68</accession>
<organism evidence="2 3">
    <name type="scientific">Caldivirga maquilingensis (strain ATCC 700844 / DSM 13496 / JCM 10307 / IC-167)</name>
    <dbReference type="NCBI Taxonomy" id="397948"/>
    <lineage>
        <taxon>Archaea</taxon>
        <taxon>Thermoproteota</taxon>
        <taxon>Thermoprotei</taxon>
        <taxon>Thermoproteales</taxon>
        <taxon>Thermoproteaceae</taxon>
        <taxon>Caldivirga</taxon>
    </lineage>
</organism>
<evidence type="ECO:0000313" key="3">
    <source>
        <dbReference type="Proteomes" id="UP000001137"/>
    </source>
</evidence>
<dbReference type="Proteomes" id="UP000001137">
    <property type="component" value="Chromosome"/>
</dbReference>
<dbReference type="AlphaFoldDB" id="A8MD68"/>
<dbReference type="OrthoDB" id="381361at2157"/>
<dbReference type="STRING" id="397948.Cmaq_0890"/>
<evidence type="ECO:0000313" key="2">
    <source>
        <dbReference type="EMBL" id="ABW01724.1"/>
    </source>
</evidence>
<keyword evidence="3" id="KW-1185">Reference proteome</keyword>
<protein>
    <submittedName>
        <fullName evidence="2">Uncharacterized protein</fullName>
    </submittedName>
</protein>
<dbReference type="EMBL" id="CP000852">
    <property type="protein sequence ID" value="ABW01724.1"/>
    <property type="molecule type" value="Genomic_DNA"/>
</dbReference>
<keyword evidence="1" id="KW-0812">Transmembrane</keyword>
<reference evidence="2 3" key="1">
    <citation type="submission" date="2007-10" db="EMBL/GenBank/DDBJ databases">
        <title>Complete sequence of Caldivirga maquilingensis IC-167.</title>
        <authorList>
            <consortium name="US DOE Joint Genome Institute"/>
            <person name="Copeland A."/>
            <person name="Lucas S."/>
            <person name="Lapidus A."/>
            <person name="Barry K."/>
            <person name="Glavina del Rio T."/>
            <person name="Dalin E."/>
            <person name="Tice H."/>
            <person name="Pitluck S."/>
            <person name="Saunders E."/>
            <person name="Brettin T."/>
            <person name="Bruce D."/>
            <person name="Detter J.C."/>
            <person name="Han C."/>
            <person name="Schmutz J."/>
            <person name="Larimer F."/>
            <person name="Land M."/>
            <person name="Hauser L."/>
            <person name="Kyrpides N."/>
            <person name="Ivanova N."/>
            <person name="Biddle J.F."/>
            <person name="Zhang Z."/>
            <person name="Fitz-Gibbon S.T."/>
            <person name="Lowe T.M."/>
            <person name="Saltikov C."/>
            <person name="House C.H."/>
            <person name="Richardson P."/>
        </authorList>
    </citation>
    <scope>NUCLEOTIDE SEQUENCE [LARGE SCALE GENOMIC DNA]</scope>
    <source>
        <strain evidence="3">ATCC 700844 / DSM 13496 / JCM 10307 / IC-167</strain>
    </source>
</reference>
<keyword evidence="1" id="KW-1133">Transmembrane helix</keyword>